<gene>
    <name evidence="2" type="ORF">B0T26DRAFT_707801</name>
</gene>
<dbReference type="AlphaFoldDB" id="A0AA40AJJ3"/>
<evidence type="ECO:0000313" key="2">
    <source>
        <dbReference type="EMBL" id="KAK0716952.1"/>
    </source>
</evidence>
<keyword evidence="3" id="KW-1185">Reference proteome</keyword>
<protein>
    <submittedName>
        <fullName evidence="2">Uncharacterized protein</fullName>
    </submittedName>
</protein>
<feature type="region of interest" description="Disordered" evidence="1">
    <location>
        <begin position="1"/>
        <end position="20"/>
    </location>
</feature>
<dbReference type="RefSeq" id="XP_060295745.1">
    <property type="nucleotide sequence ID" value="XM_060441869.1"/>
</dbReference>
<reference evidence="2" key="1">
    <citation type="submission" date="2023-06" db="EMBL/GenBank/DDBJ databases">
        <title>Genome-scale phylogeny and comparative genomics of the fungal order Sordariales.</title>
        <authorList>
            <consortium name="Lawrence Berkeley National Laboratory"/>
            <person name="Hensen N."/>
            <person name="Bonometti L."/>
            <person name="Westerberg I."/>
            <person name="Brannstrom I.O."/>
            <person name="Guillou S."/>
            <person name="Cros-Aarteil S."/>
            <person name="Calhoun S."/>
            <person name="Haridas S."/>
            <person name="Kuo A."/>
            <person name="Mondo S."/>
            <person name="Pangilinan J."/>
            <person name="Riley R."/>
            <person name="LaButti K."/>
            <person name="Andreopoulos B."/>
            <person name="Lipzen A."/>
            <person name="Chen C."/>
            <person name="Yanf M."/>
            <person name="Daum C."/>
            <person name="Ng V."/>
            <person name="Clum A."/>
            <person name="Steindorff A."/>
            <person name="Ohm R."/>
            <person name="Martin F."/>
            <person name="Silar P."/>
            <person name="Natvig D."/>
            <person name="Lalanne C."/>
            <person name="Gautier V."/>
            <person name="Ament-velasquez S.L."/>
            <person name="Kruys A."/>
            <person name="Hutchinson M.I."/>
            <person name="Powell A.J."/>
            <person name="Barry K."/>
            <person name="Miller A.N."/>
            <person name="Grigoriev I.V."/>
            <person name="Debuchy R."/>
            <person name="Gladieux P."/>
            <person name="Thoren M.H."/>
            <person name="Johannesson H."/>
        </authorList>
    </citation>
    <scope>NUCLEOTIDE SEQUENCE</scope>
    <source>
        <strain evidence="2">SMH2392-1A</strain>
    </source>
</reference>
<name>A0AA40AJJ3_9PEZI</name>
<dbReference type="EMBL" id="JAUIRO010000004">
    <property type="protein sequence ID" value="KAK0716952.1"/>
    <property type="molecule type" value="Genomic_DNA"/>
</dbReference>
<dbReference type="GeneID" id="85325139"/>
<organism evidence="2 3">
    <name type="scientific">Lasiosphaeria miniovina</name>
    <dbReference type="NCBI Taxonomy" id="1954250"/>
    <lineage>
        <taxon>Eukaryota</taxon>
        <taxon>Fungi</taxon>
        <taxon>Dikarya</taxon>
        <taxon>Ascomycota</taxon>
        <taxon>Pezizomycotina</taxon>
        <taxon>Sordariomycetes</taxon>
        <taxon>Sordariomycetidae</taxon>
        <taxon>Sordariales</taxon>
        <taxon>Lasiosphaeriaceae</taxon>
        <taxon>Lasiosphaeria</taxon>
    </lineage>
</organism>
<dbReference type="Proteomes" id="UP001172101">
    <property type="component" value="Unassembled WGS sequence"/>
</dbReference>
<comment type="caution">
    <text evidence="2">The sequence shown here is derived from an EMBL/GenBank/DDBJ whole genome shotgun (WGS) entry which is preliminary data.</text>
</comment>
<evidence type="ECO:0000256" key="1">
    <source>
        <dbReference type="SAM" id="MobiDB-lite"/>
    </source>
</evidence>
<sequence>MTREMPNRGPRLLGQSKGRSECHPRLSFWTRKTLGLAIRARVLGSGVRGTCQFQQRRDADALPSRAVRCISKLTSFGPKKPKPVTSPLFVHNSRP</sequence>
<evidence type="ECO:0000313" key="3">
    <source>
        <dbReference type="Proteomes" id="UP001172101"/>
    </source>
</evidence>
<accession>A0AA40AJJ3</accession>
<proteinExistence type="predicted"/>